<dbReference type="Proteomes" id="UP001306950">
    <property type="component" value="Unassembled WGS sequence"/>
</dbReference>
<evidence type="ECO:0000256" key="1">
    <source>
        <dbReference type="ARBA" id="ARBA00022801"/>
    </source>
</evidence>
<name>A0ABU7VTJ1_9BACL</name>
<sequence>MEWWMIRHGITEWNAARKYQGHSDTELLPGEAAGLGPLRTELAGVSFSAVYCSNLSRCRSTLERTRPDLTGYARYDGRLREMNFGTWEGQTYDMLKDDEAYRSWIDNPQAVTPPGGESWLAFERRVFEVYEELAAYSRQLVSEELEHPLLIVAHGGVISLLATRLLPGAGFRDIQAKITPGEVLKLQFPF</sequence>
<dbReference type="InterPro" id="IPR051695">
    <property type="entry name" value="Phosphoglycerate_Mutase"/>
</dbReference>
<keyword evidence="1" id="KW-0378">Hydrolase</keyword>
<dbReference type="SUPFAM" id="SSF53254">
    <property type="entry name" value="Phosphoglycerate mutase-like"/>
    <property type="match status" value="1"/>
</dbReference>
<organism evidence="2 3">
    <name type="scientific">Paenibacillus haidiansis</name>
    <dbReference type="NCBI Taxonomy" id="1574488"/>
    <lineage>
        <taxon>Bacteria</taxon>
        <taxon>Bacillati</taxon>
        <taxon>Bacillota</taxon>
        <taxon>Bacilli</taxon>
        <taxon>Bacillales</taxon>
        <taxon>Paenibacillaceae</taxon>
        <taxon>Paenibacillus</taxon>
    </lineage>
</organism>
<dbReference type="SMART" id="SM00855">
    <property type="entry name" value="PGAM"/>
    <property type="match status" value="1"/>
</dbReference>
<evidence type="ECO:0000313" key="3">
    <source>
        <dbReference type="Proteomes" id="UP001306950"/>
    </source>
</evidence>
<dbReference type="Gene3D" id="3.40.50.1240">
    <property type="entry name" value="Phosphoglycerate mutase-like"/>
    <property type="match status" value="1"/>
</dbReference>
<proteinExistence type="predicted"/>
<evidence type="ECO:0000313" key="2">
    <source>
        <dbReference type="EMBL" id="MEF2967032.1"/>
    </source>
</evidence>
<dbReference type="EMBL" id="JAZHPZ010000006">
    <property type="protein sequence ID" value="MEF2967032.1"/>
    <property type="molecule type" value="Genomic_DNA"/>
</dbReference>
<dbReference type="InterPro" id="IPR029033">
    <property type="entry name" value="His_PPase_superfam"/>
</dbReference>
<protein>
    <submittedName>
        <fullName evidence="2">Histidine phosphatase family protein</fullName>
    </submittedName>
</protein>
<comment type="caution">
    <text evidence="2">The sequence shown here is derived from an EMBL/GenBank/DDBJ whole genome shotgun (WGS) entry which is preliminary data.</text>
</comment>
<dbReference type="InterPro" id="IPR013078">
    <property type="entry name" value="His_Pase_superF_clade-1"/>
</dbReference>
<dbReference type="CDD" id="cd07067">
    <property type="entry name" value="HP_PGM_like"/>
    <property type="match status" value="1"/>
</dbReference>
<dbReference type="Pfam" id="PF00300">
    <property type="entry name" value="His_Phos_1"/>
    <property type="match status" value="1"/>
</dbReference>
<dbReference type="RefSeq" id="WP_331847253.1">
    <property type="nucleotide sequence ID" value="NZ_JAZHPZ010000006.1"/>
</dbReference>
<gene>
    <name evidence="2" type="ORF">V3851_14415</name>
</gene>
<dbReference type="PANTHER" id="PTHR46517">
    <property type="entry name" value="FRUCTOSE-2,6-BISPHOSPHATASE TIGAR"/>
    <property type="match status" value="1"/>
</dbReference>
<dbReference type="PANTHER" id="PTHR46517:SF1">
    <property type="entry name" value="FRUCTOSE-2,6-BISPHOSPHATASE TIGAR"/>
    <property type="match status" value="1"/>
</dbReference>
<keyword evidence="3" id="KW-1185">Reference proteome</keyword>
<accession>A0ABU7VTJ1</accession>
<reference evidence="2 3" key="1">
    <citation type="submission" date="2024-02" db="EMBL/GenBank/DDBJ databases">
        <title>A nitrogen-fixing paenibacillus bacterium.</title>
        <authorList>
            <person name="Zhang W.L."/>
            <person name="Chen S.F."/>
        </authorList>
    </citation>
    <scope>NUCLEOTIDE SEQUENCE [LARGE SCALE GENOMIC DNA]</scope>
    <source>
        <strain evidence="2 3">M1</strain>
    </source>
</reference>